<keyword evidence="3" id="KW-1185">Reference proteome</keyword>
<evidence type="ECO:0000313" key="3">
    <source>
        <dbReference type="Proteomes" id="UP001180551"/>
    </source>
</evidence>
<dbReference type="CDD" id="cd03801">
    <property type="entry name" value="GT4_PimA-like"/>
    <property type="match status" value="1"/>
</dbReference>
<dbReference type="RefSeq" id="WP_311623933.1">
    <property type="nucleotide sequence ID" value="NZ_JAVRFE010000015.1"/>
</dbReference>
<accession>A0ABU2T696</accession>
<organism evidence="2 3">
    <name type="scientific">Streptomyces mooreae</name>
    <dbReference type="NCBI Taxonomy" id="3075523"/>
    <lineage>
        <taxon>Bacteria</taxon>
        <taxon>Bacillati</taxon>
        <taxon>Actinomycetota</taxon>
        <taxon>Actinomycetes</taxon>
        <taxon>Kitasatosporales</taxon>
        <taxon>Streptomycetaceae</taxon>
        <taxon>Streptomyces</taxon>
    </lineage>
</organism>
<keyword evidence="1 2" id="KW-0808">Transferase</keyword>
<reference evidence="2" key="1">
    <citation type="submission" date="2024-05" db="EMBL/GenBank/DDBJ databases">
        <title>30 novel species of actinomycetes from the DSMZ collection.</title>
        <authorList>
            <person name="Nouioui I."/>
        </authorList>
    </citation>
    <scope>NUCLEOTIDE SEQUENCE</scope>
    <source>
        <strain evidence="2">DSM 41527</strain>
    </source>
</reference>
<gene>
    <name evidence="2" type="ORF">RM550_13515</name>
</gene>
<comment type="caution">
    <text evidence="2">The sequence shown here is derived from an EMBL/GenBank/DDBJ whole genome shotgun (WGS) entry which is preliminary data.</text>
</comment>
<dbReference type="PANTHER" id="PTHR46401">
    <property type="entry name" value="GLYCOSYLTRANSFERASE WBBK-RELATED"/>
    <property type="match status" value="1"/>
</dbReference>
<evidence type="ECO:0000256" key="1">
    <source>
        <dbReference type="ARBA" id="ARBA00022679"/>
    </source>
</evidence>
<dbReference type="EMBL" id="JAVRFE010000015">
    <property type="protein sequence ID" value="MDT0456743.1"/>
    <property type="molecule type" value="Genomic_DNA"/>
</dbReference>
<dbReference type="SUPFAM" id="SSF53756">
    <property type="entry name" value="UDP-Glycosyltransferase/glycogen phosphorylase"/>
    <property type="match status" value="1"/>
</dbReference>
<name>A0ABU2T696_9ACTN</name>
<proteinExistence type="predicted"/>
<evidence type="ECO:0000313" key="2">
    <source>
        <dbReference type="EMBL" id="MDT0456743.1"/>
    </source>
</evidence>
<dbReference type="EC" id="2.4.-.-" evidence="2"/>
<dbReference type="Gene3D" id="3.40.50.2000">
    <property type="entry name" value="Glycogen Phosphorylase B"/>
    <property type="match status" value="2"/>
</dbReference>
<dbReference type="Proteomes" id="UP001180551">
    <property type="component" value="Unassembled WGS sequence"/>
</dbReference>
<dbReference type="GO" id="GO:0016757">
    <property type="term" value="F:glycosyltransferase activity"/>
    <property type="evidence" value="ECO:0007669"/>
    <property type="project" value="UniProtKB-KW"/>
</dbReference>
<keyword evidence="2" id="KW-0328">Glycosyltransferase</keyword>
<protein>
    <submittedName>
        <fullName evidence="2">Glycosyltransferase</fullName>
        <ecNumber evidence="2">2.4.-.-</ecNumber>
    </submittedName>
</protein>
<sequence length="344" mass="38125">MPYTVIASAVRVPWHSHHGGYDRLLDYLPEAKRITAPRGITGQKIATAAHHWLRRRCPLPFYPAEHFATDARVLVGRGPAHILYGDEQFWFSRHRPGPTAVTYHQPPAHLARFMQATDWRRLAAHASQIIAVAPDQLAFFANHLSEERVHLIPHGIDTAAFTPAGVPETGGRPMLLTVGWWLRDWDVLDMVHDRLHRRYGNDIEMVVITRQADRRTWHPAVRVLEGISELTLTQLYRQATAVFLPLTDATANNALLEALACGTPVVATDTGGISYYTGHGSASLLTPPGDAAAAAEAVETLLGELGTAAHAARRAAARERAGLFAWPRIADQVRSVYRLLEDER</sequence>
<dbReference type="Pfam" id="PF13692">
    <property type="entry name" value="Glyco_trans_1_4"/>
    <property type="match status" value="1"/>
</dbReference>
<dbReference type="PANTHER" id="PTHR46401:SF2">
    <property type="entry name" value="GLYCOSYLTRANSFERASE WBBK-RELATED"/>
    <property type="match status" value="1"/>
</dbReference>